<dbReference type="InterPro" id="IPR001356">
    <property type="entry name" value="HD"/>
</dbReference>
<dbReference type="SMART" id="SM00389">
    <property type="entry name" value="HOX"/>
    <property type="match status" value="1"/>
</dbReference>
<evidence type="ECO:0000256" key="2">
    <source>
        <dbReference type="ARBA" id="ARBA00023125"/>
    </source>
</evidence>
<feature type="region of interest" description="Disordered" evidence="7">
    <location>
        <begin position="244"/>
        <end position="285"/>
    </location>
</feature>
<name>A0ABD3VQA5_SINWO</name>
<keyword evidence="4 5" id="KW-0539">Nucleus</keyword>
<dbReference type="InterPro" id="IPR050877">
    <property type="entry name" value="EMX-VAX-Noto_Homeobox_TFs"/>
</dbReference>
<feature type="DNA-binding region" description="Homeobox" evidence="5">
    <location>
        <begin position="188"/>
        <end position="247"/>
    </location>
</feature>
<reference evidence="9 10" key="1">
    <citation type="submission" date="2024-11" db="EMBL/GenBank/DDBJ databases">
        <title>Chromosome-level genome assembly of the freshwater bivalve Anodonta woodiana.</title>
        <authorList>
            <person name="Chen X."/>
        </authorList>
    </citation>
    <scope>NUCLEOTIDE SEQUENCE [LARGE SCALE GENOMIC DNA]</scope>
    <source>
        <strain evidence="9">MN2024</strain>
        <tissue evidence="9">Gills</tissue>
    </source>
</reference>
<dbReference type="Proteomes" id="UP001634394">
    <property type="component" value="Unassembled WGS sequence"/>
</dbReference>
<dbReference type="EMBL" id="JBJQND010000010">
    <property type="protein sequence ID" value="KAL3863781.1"/>
    <property type="molecule type" value="Genomic_DNA"/>
</dbReference>
<dbReference type="PROSITE" id="PS50071">
    <property type="entry name" value="HOMEOBOX_2"/>
    <property type="match status" value="1"/>
</dbReference>
<comment type="subcellular location">
    <subcellularLocation>
        <location evidence="1 5 6">Nucleus</location>
    </subcellularLocation>
</comment>
<feature type="domain" description="Homeobox" evidence="8">
    <location>
        <begin position="186"/>
        <end position="246"/>
    </location>
</feature>
<dbReference type="GO" id="GO:0003677">
    <property type="term" value="F:DNA binding"/>
    <property type="evidence" value="ECO:0007669"/>
    <property type="project" value="UniProtKB-UniRule"/>
</dbReference>
<evidence type="ECO:0000313" key="10">
    <source>
        <dbReference type="Proteomes" id="UP001634394"/>
    </source>
</evidence>
<evidence type="ECO:0000256" key="4">
    <source>
        <dbReference type="ARBA" id="ARBA00023242"/>
    </source>
</evidence>
<gene>
    <name evidence="9" type="ORF">ACJMK2_005516</name>
</gene>
<comment type="caution">
    <text evidence="9">The sequence shown here is derived from an EMBL/GenBank/DDBJ whole genome shotgun (WGS) entry which is preliminary data.</text>
</comment>
<dbReference type="FunFam" id="1.10.10.60:FF:000081">
    <property type="entry name" value="Empty spiracles homeobox 2"/>
    <property type="match status" value="1"/>
</dbReference>
<dbReference type="InterPro" id="IPR009057">
    <property type="entry name" value="Homeodomain-like_sf"/>
</dbReference>
<dbReference type="CDD" id="cd00086">
    <property type="entry name" value="homeodomain"/>
    <property type="match status" value="1"/>
</dbReference>
<organism evidence="9 10">
    <name type="scientific">Sinanodonta woodiana</name>
    <name type="common">Chinese pond mussel</name>
    <name type="synonym">Anodonta woodiana</name>
    <dbReference type="NCBI Taxonomy" id="1069815"/>
    <lineage>
        <taxon>Eukaryota</taxon>
        <taxon>Metazoa</taxon>
        <taxon>Spiralia</taxon>
        <taxon>Lophotrochozoa</taxon>
        <taxon>Mollusca</taxon>
        <taxon>Bivalvia</taxon>
        <taxon>Autobranchia</taxon>
        <taxon>Heteroconchia</taxon>
        <taxon>Palaeoheterodonta</taxon>
        <taxon>Unionida</taxon>
        <taxon>Unionoidea</taxon>
        <taxon>Unionidae</taxon>
        <taxon>Unioninae</taxon>
        <taxon>Sinanodonta</taxon>
    </lineage>
</organism>
<dbReference type="PANTHER" id="PTHR24339:SF28">
    <property type="entry name" value="E5-RELATED"/>
    <property type="match status" value="1"/>
</dbReference>
<evidence type="ECO:0000256" key="5">
    <source>
        <dbReference type="PROSITE-ProRule" id="PRU00108"/>
    </source>
</evidence>
<evidence type="ECO:0000256" key="1">
    <source>
        <dbReference type="ARBA" id="ARBA00004123"/>
    </source>
</evidence>
<feature type="compositionally biased region" description="Basic and acidic residues" evidence="7">
    <location>
        <begin position="264"/>
        <end position="274"/>
    </location>
</feature>
<dbReference type="Gene3D" id="1.10.10.60">
    <property type="entry name" value="Homeodomain-like"/>
    <property type="match status" value="1"/>
</dbReference>
<sequence length="285" mass="32682">MTAIIAVPCPRRSKEFTIDSIIGKQNEKSEPSTSQDSRTKFRIIENVHEERIYRKEADAKNADTLHEVLPGRHVRDSRDIRGYVASRDMLQTVIPGESVKHFHNAFLSNTVPCGSSKMWGHPMSSLNIHGMHSQQNLSVSPLHPMVLNSMRDFRHMYPYLAERSPGYFMPTFGVPGTPGLHFHPYRKPKRIRTAFLPSQLLQLEKAFEKSHYVVGQERKDLALKLQLSETQVKVWFQNRRTKVKRVKTEDEESNSPSHGQTSDKFLDQSVHSDSDSECDITDIDN</sequence>
<dbReference type="AlphaFoldDB" id="A0ABD3VQA5"/>
<dbReference type="PROSITE" id="PS00027">
    <property type="entry name" value="HOMEOBOX_1"/>
    <property type="match status" value="1"/>
</dbReference>
<dbReference type="GO" id="GO:0005634">
    <property type="term" value="C:nucleus"/>
    <property type="evidence" value="ECO:0007669"/>
    <property type="project" value="UniProtKB-SubCell"/>
</dbReference>
<feature type="compositionally biased region" description="Polar residues" evidence="7">
    <location>
        <begin position="254"/>
        <end position="263"/>
    </location>
</feature>
<keyword evidence="3 5" id="KW-0371">Homeobox</keyword>
<evidence type="ECO:0000259" key="8">
    <source>
        <dbReference type="PROSITE" id="PS50071"/>
    </source>
</evidence>
<feature type="compositionally biased region" description="Acidic residues" evidence="7">
    <location>
        <begin position="275"/>
        <end position="285"/>
    </location>
</feature>
<evidence type="ECO:0000256" key="3">
    <source>
        <dbReference type="ARBA" id="ARBA00023155"/>
    </source>
</evidence>
<evidence type="ECO:0000256" key="7">
    <source>
        <dbReference type="SAM" id="MobiDB-lite"/>
    </source>
</evidence>
<evidence type="ECO:0000313" key="9">
    <source>
        <dbReference type="EMBL" id="KAL3863781.1"/>
    </source>
</evidence>
<keyword evidence="2 5" id="KW-0238">DNA-binding</keyword>
<dbReference type="PANTHER" id="PTHR24339">
    <property type="entry name" value="HOMEOBOX PROTEIN EMX-RELATED"/>
    <property type="match status" value="1"/>
</dbReference>
<dbReference type="InterPro" id="IPR017970">
    <property type="entry name" value="Homeobox_CS"/>
</dbReference>
<dbReference type="SUPFAM" id="SSF46689">
    <property type="entry name" value="Homeodomain-like"/>
    <property type="match status" value="1"/>
</dbReference>
<proteinExistence type="predicted"/>
<keyword evidence="10" id="KW-1185">Reference proteome</keyword>
<evidence type="ECO:0000256" key="6">
    <source>
        <dbReference type="RuleBase" id="RU000682"/>
    </source>
</evidence>
<protein>
    <recommendedName>
        <fullName evidence="8">Homeobox domain-containing protein</fullName>
    </recommendedName>
</protein>
<accession>A0ABD3VQA5</accession>
<dbReference type="Pfam" id="PF00046">
    <property type="entry name" value="Homeodomain"/>
    <property type="match status" value="1"/>
</dbReference>